<name>A0ACC1HQT0_9FUNG</name>
<evidence type="ECO:0000313" key="1">
    <source>
        <dbReference type="EMBL" id="KAJ1677468.1"/>
    </source>
</evidence>
<proteinExistence type="predicted"/>
<keyword evidence="2" id="KW-1185">Reference proteome</keyword>
<accession>A0ACC1HQT0</accession>
<evidence type="ECO:0000313" key="2">
    <source>
        <dbReference type="Proteomes" id="UP001145114"/>
    </source>
</evidence>
<dbReference type="Proteomes" id="UP001145114">
    <property type="component" value="Unassembled WGS sequence"/>
</dbReference>
<organism evidence="1 2">
    <name type="scientific">Spiromyces aspiralis</name>
    <dbReference type="NCBI Taxonomy" id="68401"/>
    <lineage>
        <taxon>Eukaryota</taxon>
        <taxon>Fungi</taxon>
        <taxon>Fungi incertae sedis</taxon>
        <taxon>Zoopagomycota</taxon>
        <taxon>Kickxellomycotina</taxon>
        <taxon>Kickxellomycetes</taxon>
        <taxon>Kickxellales</taxon>
        <taxon>Kickxellaceae</taxon>
        <taxon>Spiromyces</taxon>
    </lineage>
</organism>
<gene>
    <name evidence="1" type="ORF">EV182_006104</name>
</gene>
<comment type="caution">
    <text evidence="1">The sequence shown here is derived from an EMBL/GenBank/DDBJ whole genome shotgun (WGS) entry which is preliminary data.</text>
</comment>
<reference evidence="1" key="1">
    <citation type="submission" date="2022-06" db="EMBL/GenBank/DDBJ databases">
        <title>Phylogenomic reconstructions and comparative analyses of Kickxellomycotina fungi.</title>
        <authorList>
            <person name="Reynolds N.K."/>
            <person name="Stajich J.E."/>
            <person name="Barry K."/>
            <person name="Grigoriev I.V."/>
            <person name="Crous P."/>
            <person name="Smith M.E."/>
        </authorList>
    </citation>
    <scope>NUCLEOTIDE SEQUENCE</scope>
    <source>
        <strain evidence="1">RSA 2271</strain>
    </source>
</reference>
<protein>
    <submittedName>
        <fullName evidence="1">Uncharacterized protein</fullName>
    </submittedName>
</protein>
<dbReference type="EMBL" id="JAMZIH010002401">
    <property type="protein sequence ID" value="KAJ1677468.1"/>
    <property type="molecule type" value="Genomic_DNA"/>
</dbReference>
<sequence>MVSFSPSFPELFCQHLGVEIDDNEIIQQWRQQHQPTSPRPDNHPTISQFEINNGVELSQPDLFGRIAFLAYGTFVYSDGKRTKAVLKFVRREAIRQAEGEAYGVLDWKKVPHVPKLLLSGYADEWGSGVLECLVVADAGQSLREYRAGDVNARRNHKLLKRISTVVTRCLWDASKAGVYHRDISIGNICVGERSKVRVIDWGCARIEPKTLQDYRKKLTEDFPGDPSLASLPAADEVAGNEEEHDPFTGTPHFLSARVLLRRERRSVVDDIESLLYVLVFFVANDRDVCKNAPVWENNLPAKQLAINKAALFTCIDHFHKWAGLVDLDLPNKHNLACLNHLKTLARRLFLSKEGATSEMCSLLNDEDDPRMSYDLKYWLSDDPQKATSPDSGVALADQKHPRPN</sequence>